<keyword evidence="2" id="KW-0548">Nucleotidyltransferase</keyword>
<keyword evidence="3" id="KW-0540">Nuclease</keyword>
<dbReference type="SUPFAM" id="SSF56672">
    <property type="entry name" value="DNA/RNA polymerases"/>
    <property type="match status" value="1"/>
</dbReference>
<evidence type="ECO:0000313" key="8">
    <source>
        <dbReference type="EMBL" id="KAA3477634.1"/>
    </source>
</evidence>
<dbReference type="OrthoDB" id="1731221at2759"/>
<name>A0A5B6W8M0_9ROSI</name>
<keyword evidence="1" id="KW-0808">Transferase</keyword>
<evidence type="ECO:0000256" key="6">
    <source>
        <dbReference type="ARBA" id="ARBA00022918"/>
    </source>
</evidence>
<keyword evidence="6 8" id="KW-0695">RNA-directed DNA polymerase</keyword>
<proteinExistence type="predicted"/>
<keyword evidence="5" id="KW-0378">Hydrolase</keyword>
<dbReference type="Pfam" id="PF17917">
    <property type="entry name" value="RT_RNaseH"/>
    <property type="match status" value="1"/>
</dbReference>
<keyword evidence="9" id="KW-1185">Reference proteome</keyword>
<gene>
    <name evidence="8" type="ORF">EPI10_011512</name>
</gene>
<evidence type="ECO:0000256" key="4">
    <source>
        <dbReference type="ARBA" id="ARBA00022759"/>
    </source>
</evidence>
<sequence>MELLKKANEVKNDKGAHTALLDYLKPYEVCTDASDYAIEGVLMQHGHPVAFESWKLNEKEQRYTI</sequence>
<evidence type="ECO:0000256" key="3">
    <source>
        <dbReference type="ARBA" id="ARBA00022722"/>
    </source>
</evidence>
<dbReference type="GO" id="GO:0003964">
    <property type="term" value="F:RNA-directed DNA polymerase activity"/>
    <property type="evidence" value="ECO:0007669"/>
    <property type="project" value="UniProtKB-KW"/>
</dbReference>
<evidence type="ECO:0000259" key="7">
    <source>
        <dbReference type="Pfam" id="PF17917"/>
    </source>
</evidence>
<evidence type="ECO:0000256" key="2">
    <source>
        <dbReference type="ARBA" id="ARBA00022695"/>
    </source>
</evidence>
<dbReference type="InterPro" id="IPR041373">
    <property type="entry name" value="RT_RNaseH"/>
</dbReference>
<dbReference type="Proteomes" id="UP000325315">
    <property type="component" value="Unassembled WGS sequence"/>
</dbReference>
<keyword evidence="4" id="KW-0255">Endonuclease</keyword>
<feature type="domain" description="Reverse transcriptase RNase H-like" evidence="7">
    <location>
        <begin position="23"/>
        <end position="65"/>
    </location>
</feature>
<organism evidence="8 9">
    <name type="scientific">Gossypium australe</name>
    <dbReference type="NCBI Taxonomy" id="47621"/>
    <lineage>
        <taxon>Eukaryota</taxon>
        <taxon>Viridiplantae</taxon>
        <taxon>Streptophyta</taxon>
        <taxon>Embryophyta</taxon>
        <taxon>Tracheophyta</taxon>
        <taxon>Spermatophyta</taxon>
        <taxon>Magnoliopsida</taxon>
        <taxon>eudicotyledons</taxon>
        <taxon>Gunneridae</taxon>
        <taxon>Pentapetalae</taxon>
        <taxon>rosids</taxon>
        <taxon>malvids</taxon>
        <taxon>Malvales</taxon>
        <taxon>Malvaceae</taxon>
        <taxon>Malvoideae</taxon>
        <taxon>Gossypium</taxon>
    </lineage>
</organism>
<evidence type="ECO:0000256" key="5">
    <source>
        <dbReference type="ARBA" id="ARBA00022801"/>
    </source>
</evidence>
<dbReference type="GO" id="GO:0004519">
    <property type="term" value="F:endonuclease activity"/>
    <property type="evidence" value="ECO:0007669"/>
    <property type="project" value="UniProtKB-KW"/>
</dbReference>
<accession>A0A5B6W8M0</accession>
<dbReference type="InterPro" id="IPR043502">
    <property type="entry name" value="DNA/RNA_pol_sf"/>
</dbReference>
<dbReference type="AlphaFoldDB" id="A0A5B6W8M0"/>
<dbReference type="EMBL" id="SMMG02000004">
    <property type="protein sequence ID" value="KAA3477634.1"/>
    <property type="molecule type" value="Genomic_DNA"/>
</dbReference>
<protein>
    <submittedName>
        <fullName evidence="8">Reverse transcriptase</fullName>
    </submittedName>
</protein>
<dbReference type="GO" id="GO:0016787">
    <property type="term" value="F:hydrolase activity"/>
    <property type="evidence" value="ECO:0007669"/>
    <property type="project" value="UniProtKB-KW"/>
</dbReference>
<evidence type="ECO:0000256" key="1">
    <source>
        <dbReference type="ARBA" id="ARBA00022679"/>
    </source>
</evidence>
<reference evidence="9" key="1">
    <citation type="journal article" date="2019" name="Plant Biotechnol. J.">
        <title>Genome sequencing of the Australian wild diploid species Gossypium australe highlights disease resistance and delayed gland morphogenesis.</title>
        <authorList>
            <person name="Cai Y."/>
            <person name="Cai X."/>
            <person name="Wang Q."/>
            <person name="Wang P."/>
            <person name="Zhang Y."/>
            <person name="Cai C."/>
            <person name="Xu Y."/>
            <person name="Wang K."/>
            <person name="Zhou Z."/>
            <person name="Wang C."/>
            <person name="Geng S."/>
            <person name="Li B."/>
            <person name="Dong Q."/>
            <person name="Hou Y."/>
            <person name="Wang H."/>
            <person name="Ai P."/>
            <person name="Liu Z."/>
            <person name="Yi F."/>
            <person name="Sun M."/>
            <person name="An G."/>
            <person name="Cheng J."/>
            <person name="Zhang Y."/>
            <person name="Shi Q."/>
            <person name="Xie Y."/>
            <person name="Shi X."/>
            <person name="Chang Y."/>
            <person name="Huang F."/>
            <person name="Chen Y."/>
            <person name="Hong S."/>
            <person name="Mi L."/>
            <person name="Sun Q."/>
            <person name="Zhang L."/>
            <person name="Zhou B."/>
            <person name="Peng R."/>
            <person name="Zhang X."/>
            <person name="Liu F."/>
        </authorList>
    </citation>
    <scope>NUCLEOTIDE SEQUENCE [LARGE SCALE GENOMIC DNA]</scope>
    <source>
        <strain evidence="9">cv. PA1801</strain>
    </source>
</reference>
<comment type="caution">
    <text evidence="8">The sequence shown here is derived from an EMBL/GenBank/DDBJ whole genome shotgun (WGS) entry which is preliminary data.</text>
</comment>
<evidence type="ECO:0000313" key="9">
    <source>
        <dbReference type="Proteomes" id="UP000325315"/>
    </source>
</evidence>